<dbReference type="PROSITE" id="PS51257">
    <property type="entry name" value="PROKAR_LIPOPROTEIN"/>
    <property type="match status" value="1"/>
</dbReference>
<reference evidence="1 2" key="1">
    <citation type="submission" date="2019-03" db="EMBL/GenBank/DDBJ databases">
        <title>Genomic Encyclopedia of Archaeal and Bacterial Type Strains, Phase II (KMG-II): from individual species to whole genera.</title>
        <authorList>
            <person name="Goeker M."/>
        </authorList>
    </citation>
    <scope>NUCLEOTIDE SEQUENCE [LARGE SCALE GENOMIC DNA]</scope>
    <source>
        <strain evidence="1 2">RL-C</strain>
    </source>
</reference>
<gene>
    <name evidence="1" type="ORF">CLV25_1059</name>
</gene>
<proteinExistence type="predicted"/>
<dbReference type="AlphaFoldDB" id="A0A4R2EII1"/>
<comment type="caution">
    <text evidence="1">The sequence shown here is derived from an EMBL/GenBank/DDBJ whole genome shotgun (WGS) entry which is preliminary data.</text>
</comment>
<dbReference type="RefSeq" id="WP_131838833.1">
    <property type="nucleotide sequence ID" value="NZ_SLWB01000005.1"/>
</dbReference>
<dbReference type="InterPro" id="IPR032286">
    <property type="entry name" value="DUF4837"/>
</dbReference>
<dbReference type="EMBL" id="SLWB01000005">
    <property type="protein sequence ID" value="TCN68808.1"/>
    <property type="molecule type" value="Genomic_DNA"/>
</dbReference>
<dbReference type="OrthoDB" id="1115230at2"/>
<name>A0A4R2EII1_9BACT</name>
<organism evidence="1 2">
    <name type="scientific">Acetobacteroides hydrogenigenes</name>
    <dbReference type="NCBI Taxonomy" id="979970"/>
    <lineage>
        <taxon>Bacteria</taxon>
        <taxon>Pseudomonadati</taxon>
        <taxon>Bacteroidota</taxon>
        <taxon>Bacteroidia</taxon>
        <taxon>Bacteroidales</taxon>
        <taxon>Rikenellaceae</taxon>
        <taxon>Acetobacteroides</taxon>
    </lineage>
</organism>
<keyword evidence="2" id="KW-1185">Reference proteome</keyword>
<dbReference type="Proteomes" id="UP000294830">
    <property type="component" value="Unassembled WGS sequence"/>
</dbReference>
<evidence type="ECO:0000313" key="1">
    <source>
        <dbReference type="EMBL" id="TCN68808.1"/>
    </source>
</evidence>
<sequence>MRLQKCILIVFTILALFTGCKETKKGKTMLPSPAGAICDVLVVINEESWKGELGNVYREVLTGPYPYLPQIEPYFNLSHVTKDVFASTAQKFRNLIITKVDPKFTKPQFVIQTDVYASSQVVVNVAAPTAEAAAIYIKENADRLREILDQTEKDRYAELAKSKAEASITAAVKEKFGFDIFFPSGYQLRTSKPDFMWISLETNLSSQGLLIYTSKYSGESDFTEENLSKISDGFTKQFVPGPSDGSFMVVGKTVAPKVEKLTYKGRTWYRTRGFWDVKNDFMGGPFISYSTYWKERDMVLTIKAYVYSPKKDKRKTLLQTEALIFNVNLDGKES</sequence>
<accession>A0A4R2EII1</accession>
<evidence type="ECO:0000313" key="2">
    <source>
        <dbReference type="Proteomes" id="UP000294830"/>
    </source>
</evidence>
<dbReference type="Pfam" id="PF16125">
    <property type="entry name" value="DUF4837"/>
    <property type="match status" value="1"/>
</dbReference>
<protein>
    <submittedName>
        <fullName evidence="1">Uncharacterized protein DUF4837</fullName>
    </submittedName>
</protein>